<dbReference type="SUPFAM" id="SSF54593">
    <property type="entry name" value="Glyoxalase/Bleomycin resistance protein/Dihydroxybiphenyl dioxygenase"/>
    <property type="match status" value="1"/>
</dbReference>
<name>B7FXP4_PHATC</name>
<dbReference type="STRING" id="556484.B7FXP4"/>
<dbReference type="PANTHER" id="PTHR40280:SF1">
    <property type="entry name" value="VOC DOMAIN-CONTAINING PROTEIN"/>
    <property type="match status" value="1"/>
</dbReference>
<dbReference type="PaxDb" id="2850-Phatr45439"/>
<dbReference type="RefSeq" id="XP_002179591.1">
    <property type="nucleotide sequence ID" value="XM_002179555.1"/>
</dbReference>
<proteinExistence type="predicted"/>
<reference evidence="1 2" key="1">
    <citation type="journal article" date="2008" name="Nature">
        <title>The Phaeodactylum genome reveals the evolutionary history of diatom genomes.</title>
        <authorList>
            <person name="Bowler C."/>
            <person name="Allen A.E."/>
            <person name="Badger J.H."/>
            <person name="Grimwood J."/>
            <person name="Jabbari K."/>
            <person name="Kuo A."/>
            <person name="Maheswari U."/>
            <person name="Martens C."/>
            <person name="Maumus F."/>
            <person name="Otillar R.P."/>
            <person name="Rayko E."/>
            <person name="Salamov A."/>
            <person name="Vandepoele K."/>
            <person name="Beszteri B."/>
            <person name="Gruber A."/>
            <person name="Heijde M."/>
            <person name="Katinka M."/>
            <person name="Mock T."/>
            <person name="Valentin K."/>
            <person name="Verret F."/>
            <person name="Berges J.A."/>
            <person name="Brownlee C."/>
            <person name="Cadoret J.P."/>
            <person name="Chiovitti A."/>
            <person name="Choi C.J."/>
            <person name="Coesel S."/>
            <person name="De Martino A."/>
            <person name="Detter J.C."/>
            <person name="Durkin C."/>
            <person name="Falciatore A."/>
            <person name="Fournet J."/>
            <person name="Haruta M."/>
            <person name="Huysman M.J."/>
            <person name="Jenkins B.D."/>
            <person name="Jiroutova K."/>
            <person name="Jorgensen R.E."/>
            <person name="Joubert Y."/>
            <person name="Kaplan A."/>
            <person name="Kroger N."/>
            <person name="Kroth P.G."/>
            <person name="La Roche J."/>
            <person name="Lindquist E."/>
            <person name="Lommer M."/>
            <person name="Martin-Jezequel V."/>
            <person name="Lopez P.J."/>
            <person name="Lucas S."/>
            <person name="Mangogna M."/>
            <person name="McGinnis K."/>
            <person name="Medlin L.K."/>
            <person name="Montsant A."/>
            <person name="Oudot-Le Secq M.P."/>
            <person name="Napoli C."/>
            <person name="Obornik M."/>
            <person name="Parker M.S."/>
            <person name="Petit J.L."/>
            <person name="Porcel B.M."/>
            <person name="Poulsen N."/>
            <person name="Robison M."/>
            <person name="Rychlewski L."/>
            <person name="Rynearson T.A."/>
            <person name="Schmutz J."/>
            <person name="Shapiro H."/>
            <person name="Siaut M."/>
            <person name="Stanley M."/>
            <person name="Sussman M.R."/>
            <person name="Taylor A.R."/>
            <person name="Vardi A."/>
            <person name="von Dassow P."/>
            <person name="Vyverman W."/>
            <person name="Willis A."/>
            <person name="Wyrwicz L.S."/>
            <person name="Rokhsar D.S."/>
            <person name="Weissenbach J."/>
            <person name="Armbrust E.V."/>
            <person name="Green B.R."/>
            <person name="Van de Peer Y."/>
            <person name="Grigoriev I.V."/>
        </authorList>
    </citation>
    <scope>NUCLEOTIDE SEQUENCE [LARGE SCALE GENOMIC DNA]</scope>
    <source>
        <strain evidence="1 2">CCAP 1055/1</strain>
    </source>
</reference>
<dbReference type="OrthoDB" id="410751at2759"/>
<dbReference type="eggNOG" id="KOG0032">
    <property type="taxonomic scope" value="Eukaryota"/>
</dbReference>
<gene>
    <name evidence="1" type="ORF">PHATRDRAFT_45439</name>
</gene>
<dbReference type="InterPro" id="IPR029068">
    <property type="entry name" value="Glyas_Bleomycin-R_OHBP_Dase"/>
</dbReference>
<dbReference type="EMBL" id="CM000610">
    <property type="protein sequence ID" value="EEC48577.1"/>
    <property type="molecule type" value="Genomic_DNA"/>
</dbReference>
<protein>
    <recommendedName>
        <fullName evidence="3">VOC domain-containing protein</fullName>
    </recommendedName>
</protein>
<evidence type="ECO:0000313" key="1">
    <source>
        <dbReference type="EMBL" id="EEC48577.1"/>
    </source>
</evidence>
<accession>B7FXP4</accession>
<dbReference type="OMA" id="DQCMFRI"/>
<dbReference type="GeneID" id="7200680"/>
<keyword evidence="2" id="KW-1185">Reference proteome</keyword>
<evidence type="ECO:0008006" key="3">
    <source>
        <dbReference type="Google" id="ProtNLM"/>
    </source>
</evidence>
<dbReference type="InParanoid" id="B7FXP4"/>
<dbReference type="Proteomes" id="UP000000759">
    <property type="component" value="Chromosome 7"/>
</dbReference>
<reference evidence="2" key="2">
    <citation type="submission" date="2008-08" db="EMBL/GenBank/DDBJ databases">
        <authorList>
            <consortium name="Diatom Consortium"/>
            <person name="Grigoriev I."/>
            <person name="Grimwood J."/>
            <person name="Kuo A."/>
            <person name="Otillar R.P."/>
            <person name="Salamov A."/>
            <person name="Detter J.C."/>
            <person name="Lindquist E."/>
            <person name="Shapiro H."/>
            <person name="Lucas S."/>
            <person name="Glavina del Rio T."/>
            <person name="Pitluck S."/>
            <person name="Rokhsar D."/>
            <person name="Bowler C."/>
        </authorList>
    </citation>
    <scope>GENOME REANNOTATION</scope>
    <source>
        <strain evidence="2">CCAP 1055/1</strain>
    </source>
</reference>
<sequence length="446" mass="49997">MMPKKTSLLSRFTFALVEISLYSFLLESTLLPVASFTTTTTLLYTSGKTDIVGFPVASTLSFSYRRSQTCRASAESAGNQQQTGEVPLENFRQMVSSSIVAPTSMPVDRSTLTLLEHVNLNVPSQEYVLPFYFDLLGCGMDPRKAENLAPDAPKKTLWANCGASQFHLPYGATPQRIPGHIGLRYDSLDGLRSRLVEQTALRDANKKNEDEDTKDPIVRDVAMGVDFRTGHEYIKLVDHYDNVFYCRAGGSVVDFRWQQPFIRASETNAWDNVATRFGMDETDCRGLDYIEFKCPRGTAEKIALFYDSVLDATTSVITDDEGHNPTQVAIIAFGHIQANGKADQSLIFRETDETLPPYDGHHVAMYIGENAADFDQAFKNAKLANVVWVNPRFSDKADTLEGARHWKQFRFKNIVDMETGETIFELEHEMRSIEHEAWPGPPLATS</sequence>
<dbReference type="AlphaFoldDB" id="B7FXP4"/>
<dbReference type="PANTHER" id="PTHR40280">
    <property type="entry name" value="BLR6907 PROTEIN"/>
    <property type="match status" value="1"/>
</dbReference>
<dbReference type="KEGG" id="pti:PHATRDRAFT_45439"/>
<dbReference type="HOGENOM" id="CLU_614645_0_0_1"/>
<organism evidence="1 2">
    <name type="scientific">Phaeodactylum tricornutum (strain CCAP 1055/1)</name>
    <dbReference type="NCBI Taxonomy" id="556484"/>
    <lineage>
        <taxon>Eukaryota</taxon>
        <taxon>Sar</taxon>
        <taxon>Stramenopiles</taxon>
        <taxon>Ochrophyta</taxon>
        <taxon>Bacillariophyta</taxon>
        <taxon>Bacillariophyceae</taxon>
        <taxon>Bacillariophycidae</taxon>
        <taxon>Naviculales</taxon>
        <taxon>Phaeodactylaceae</taxon>
        <taxon>Phaeodactylum</taxon>
    </lineage>
</organism>
<evidence type="ECO:0000313" key="2">
    <source>
        <dbReference type="Proteomes" id="UP000000759"/>
    </source>
</evidence>